<dbReference type="SUPFAM" id="SSF110296">
    <property type="entry name" value="Oligoxyloglucan reducing end-specific cellobiohydrolase"/>
    <property type="match status" value="1"/>
</dbReference>
<dbReference type="AlphaFoldDB" id="X1QDH2"/>
<reference evidence="1" key="1">
    <citation type="journal article" date="2014" name="Front. Microbiol.">
        <title>High frequency of phylogenetically diverse reductive dehalogenase-homologous genes in deep subseafloor sedimentary metagenomes.</title>
        <authorList>
            <person name="Kawai M."/>
            <person name="Futagami T."/>
            <person name="Toyoda A."/>
            <person name="Takaki Y."/>
            <person name="Nishi S."/>
            <person name="Hori S."/>
            <person name="Arai W."/>
            <person name="Tsubouchi T."/>
            <person name="Morono Y."/>
            <person name="Uchiyama I."/>
            <person name="Ito T."/>
            <person name="Fujiyama A."/>
            <person name="Inagaki F."/>
            <person name="Takami H."/>
        </authorList>
    </citation>
    <scope>NUCLEOTIDE SEQUENCE</scope>
    <source>
        <strain evidence="1">Expedition CK06-06</strain>
    </source>
</reference>
<dbReference type="EMBL" id="BARV01026472">
    <property type="protein sequence ID" value="GAI41329.1"/>
    <property type="molecule type" value="Genomic_DNA"/>
</dbReference>
<evidence type="ECO:0000313" key="1">
    <source>
        <dbReference type="EMBL" id="GAI41329.1"/>
    </source>
</evidence>
<sequence>AWVLFDKDYATSKNAYVLNVGDAGGAFNVTVDGMTYFNQWSLVNETISTFVDLDIASNGDMFLITGPDNNIWRYFGGVWERVAVGITGDIIRVSPAYDTDKAVMYALKDSTNAIRISTNNANSFTPQPAAPGSTYPSSANAISTLLVLGANSVVVGSTGGVITTSTNGYYWPEVTVTGLGDVQSLAVDPVSGDILAGSASTGAGKVALSTDNGITWSVATQTIAGIDATGPMIVAFGYSYATTGEMYATGQNAGTDAGVWKRT</sequence>
<protein>
    <recommendedName>
        <fullName evidence="2">Photosynthesis system II assembly factor Ycf48/Hcf136-like domain-containing protein</fullName>
    </recommendedName>
</protein>
<feature type="non-terminal residue" evidence="1">
    <location>
        <position position="1"/>
    </location>
</feature>
<gene>
    <name evidence="1" type="ORF">S06H3_42766</name>
</gene>
<comment type="caution">
    <text evidence="1">The sequence shown here is derived from an EMBL/GenBank/DDBJ whole genome shotgun (WGS) entry which is preliminary data.</text>
</comment>
<proteinExistence type="predicted"/>
<evidence type="ECO:0008006" key="2">
    <source>
        <dbReference type="Google" id="ProtNLM"/>
    </source>
</evidence>
<name>X1QDH2_9ZZZZ</name>
<accession>X1QDH2</accession>
<feature type="non-terminal residue" evidence="1">
    <location>
        <position position="263"/>
    </location>
</feature>
<organism evidence="1">
    <name type="scientific">marine sediment metagenome</name>
    <dbReference type="NCBI Taxonomy" id="412755"/>
    <lineage>
        <taxon>unclassified sequences</taxon>
        <taxon>metagenomes</taxon>
        <taxon>ecological metagenomes</taxon>
    </lineage>
</organism>